<dbReference type="EMBL" id="SLXQ01000002">
    <property type="protein sequence ID" value="TCP55124.1"/>
    <property type="molecule type" value="Genomic_DNA"/>
</dbReference>
<comment type="caution">
    <text evidence="11">The sequence shown here is derived from an EMBL/GenBank/DDBJ whole genome shotgun (WGS) entry which is preliminary data.</text>
</comment>
<evidence type="ECO:0000256" key="5">
    <source>
        <dbReference type="ARBA" id="ARBA00022692"/>
    </source>
</evidence>
<evidence type="ECO:0000256" key="7">
    <source>
        <dbReference type="ARBA" id="ARBA00023136"/>
    </source>
</evidence>
<dbReference type="GO" id="GO:0010043">
    <property type="term" value="P:response to zinc ion"/>
    <property type="evidence" value="ECO:0007669"/>
    <property type="project" value="TreeGrafter"/>
</dbReference>
<protein>
    <submittedName>
        <fullName evidence="11">Manganese/zinc/iron transport system permease protein</fullName>
    </submittedName>
</protein>
<evidence type="ECO:0000256" key="6">
    <source>
        <dbReference type="ARBA" id="ARBA00022989"/>
    </source>
</evidence>
<dbReference type="OrthoDB" id="1016457at2"/>
<feature type="transmembrane region" description="Helical" evidence="10">
    <location>
        <begin position="59"/>
        <end position="79"/>
    </location>
</feature>
<keyword evidence="7 10" id="KW-0472">Membrane</keyword>
<keyword evidence="3 8" id="KW-0813">Transport</keyword>
<evidence type="ECO:0000256" key="9">
    <source>
        <dbReference type="SAM" id="MobiDB-lite"/>
    </source>
</evidence>
<dbReference type="GO" id="GO:0043190">
    <property type="term" value="C:ATP-binding cassette (ABC) transporter complex"/>
    <property type="evidence" value="ECO:0007669"/>
    <property type="project" value="InterPro"/>
</dbReference>
<feature type="transmembrane region" description="Helical" evidence="10">
    <location>
        <begin position="256"/>
        <end position="275"/>
    </location>
</feature>
<dbReference type="Proteomes" id="UP000294911">
    <property type="component" value="Unassembled WGS sequence"/>
</dbReference>
<accession>A0A4R2R0B1</accession>
<feature type="region of interest" description="Disordered" evidence="9">
    <location>
        <begin position="294"/>
        <end position="314"/>
    </location>
</feature>
<dbReference type="GO" id="GO:0055085">
    <property type="term" value="P:transmembrane transport"/>
    <property type="evidence" value="ECO:0007669"/>
    <property type="project" value="InterPro"/>
</dbReference>
<evidence type="ECO:0000256" key="8">
    <source>
        <dbReference type="RuleBase" id="RU003943"/>
    </source>
</evidence>
<gene>
    <name evidence="11" type="ORF">EV191_102336</name>
</gene>
<feature type="transmembrane region" description="Helical" evidence="10">
    <location>
        <begin position="91"/>
        <end position="110"/>
    </location>
</feature>
<evidence type="ECO:0000313" key="11">
    <source>
        <dbReference type="EMBL" id="TCP55124.1"/>
    </source>
</evidence>
<evidence type="ECO:0000256" key="2">
    <source>
        <dbReference type="ARBA" id="ARBA00008034"/>
    </source>
</evidence>
<evidence type="ECO:0000256" key="1">
    <source>
        <dbReference type="ARBA" id="ARBA00004651"/>
    </source>
</evidence>
<reference evidence="11 12" key="1">
    <citation type="submission" date="2019-03" db="EMBL/GenBank/DDBJ databases">
        <title>Genomic Encyclopedia of Type Strains, Phase IV (KMG-IV): sequencing the most valuable type-strain genomes for metagenomic binning, comparative biology and taxonomic classification.</title>
        <authorList>
            <person name="Goeker M."/>
        </authorList>
    </citation>
    <scope>NUCLEOTIDE SEQUENCE [LARGE SCALE GENOMIC DNA]</scope>
    <source>
        <strain evidence="11 12">DSM 45765</strain>
    </source>
</reference>
<comment type="subcellular location">
    <subcellularLocation>
        <location evidence="1 8">Cell membrane</location>
        <topology evidence="1 8">Multi-pass membrane protein</topology>
    </subcellularLocation>
</comment>
<feature type="transmembrane region" description="Helical" evidence="10">
    <location>
        <begin position="6"/>
        <end position="28"/>
    </location>
</feature>
<dbReference type="SUPFAM" id="SSF81345">
    <property type="entry name" value="ABC transporter involved in vitamin B12 uptake, BtuC"/>
    <property type="match status" value="1"/>
</dbReference>
<proteinExistence type="inferred from homology"/>
<dbReference type="PANTHER" id="PTHR30477:SF8">
    <property type="entry name" value="METAL TRANSPORT SYSTEM MEMBRANE PROTEIN CT_070-RELATED"/>
    <property type="match status" value="1"/>
</dbReference>
<dbReference type="InterPro" id="IPR001626">
    <property type="entry name" value="ABC_TroCD"/>
</dbReference>
<keyword evidence="5 8" id="KW-0812">Transmembrane</keyword>
<dbReference type="Pfam" id="PF00950">
    <property type="entry name" value="ABC-3"/>
    <property type="match status" value="1"/>
</dbReference>
<evidence type="ECO:0000256" key="4">
    <source>
        <dbReference type="ARBA" id="ARBA00022475"/>
    </source>
</evidence>
<keyword evidence="4" id="KW-1003">Cell membrane</keyword>
<dbReference type="PANTHER" id="PTHR30477">
    <property type="entry name" value="ABC-TRANSPORTER METAL-BINDING PROTEIN"/>
    <property type="match status" value="1"/>
</dbReference>
<dbReference type="AlphaFoldDB" id="A0A4R2R0B1"/>
<sequence>MNTDDAIILLTAGTLATACGLLGPFLVLRRQSLTSDAIGHAVLPGVVAMYLLTGSRSSLLATLGAAAFGLLCVLAIDALRRTRLLGTDAAIALTFPALFSLGVLGVSGFASGAHLDLDSTIYGEITFAPFRTMSLGAVEFPRPLLMTLLAVLLALGFVLLSWRGLQTLAFDPEFADIAGLRGRLIQRLLLMVSAIVAVIVFDSVGAILVVTFFVVPAAAAQLVANRLDTMLLVSVAIGWVSSFVGQRAAVAYDSSIAGMIGLTTVGCFLLLRLLAPRRGLLWRWLRLARRRDNTGAPARTGADSAQPKNTSASA</sequence>
<keyword evidence="12" id="KW-1185">Reference proteome</keyword>
<feature type="transmembrane region" description="Helical" evidence="10">
    <location>
        <begin position="144"/>
        <end position="163"/>
    </location>
</feature>
<evidence type="ECO:0000256" key="3">
    <source>
        <dbReference type="ARBA" id="ARBA00022448"/>
    </source>
</evidence>
<feature type="transmembrane region" description="Helical" evidence="10">
    <location>
        <begin position="231"/>
        <end position="250"/>
    </location>
</feature>
<comment type="similarity">
    <text evidence="2 8">Belongs to the ABC-3 integral membrane protein family.</text>
</comment>
<organism evidence="11 12">
    <name type="scientific">Tamaricihabitans halophyticus</name>
    <dbReference type="NCBI Taxonomy" id="1262583"/>
    <lineage>
        <taxon>Bacteria</taxon>
        <taxon>Bacillati</taxon>
        <taxon>Actinomycetota</taxon>
        <taxon>Actinomycetes</taxon>
        <taxon>Pseudonocardiales</taxon>
        <taxon>Pseudonocardiaceae</taxon>
        <taxon>Tamaricihabitans</taxon>
    </lineage>
</organism>
<feature type="transmembrane region" description="Helical" evidence="10">
    <location>
        <begin position="184"/>
        <end position="201"/>
    </location>
</feature>
<dbReference type="Gene3D" id="1.10.3470.10">
    <property type="entry name" value="ABC transporter involved in vitamin B12 uptake, BtuC"/>
    <property type="match status" value="1"/>
</dbReference>
<dbReference type="RefSeq" id="WP_132876492.1">
    <property type="nucleotide sequence ID" value="NZ_SLXQ01000002.1"/>
</dbReference>
<feature type="transmembrane region" description="Helical" evidence="10">
    <location>
        <begin position="37"/>
        <end position="53"/>
    </location>
</feature>
<dbReference type="InterPro" id="IPR037294">
    <property type="entry name" value="ABC_BtuC-like"/>
</dbReference>
<name>A0A4R2R0B1_9PSEU</name>
<keyword evidence="6 10" id="KW-1133">Transmembrane helix</keyword>
<evidence type="ECO:0000256" key="10">
    <source>
        <dbReference type="SAM" id="Phobius"/>
    </source>
</evidence>
<evidence type="ECO:0000313" key="12">
    <source>
        <dbReference type="Proteomes" id="UP000294911"/>
    </source>
</evidence>
<feature type="transmembrane region" description="Helical" evidence="10">
    <location>
        <begin position="207"/>
        <end position="224"/>
    </location>
</feature>